<feature type="region of interest" description="Disordered" evidence="1">
    <location>
        <begin position="1"/>
        <end position="28"/>
    </location>
</feature>
<comment type="caution">
    <text evidence="2">The sequence shown here is derived from an EMBL/GenBank/DDBJ whole genome shotgun (WGS) entry which is preliminary data.</text>
</comment>
<evidence type="ECO:0000256" key="1">
    <source>
        <dbReference type="SAM" id="MobiDB-lite"/>
    </source>
</evidence>
<evidence type="ECO:0000313" key="3">
    <source>
        <dbReference type="Proteomes" id="UP001359485"/>
    </source>
</evidence>
<name>A0ABR1BFG1_POLSC</name>
<sequence length="72" mass="7809">MFPSPGGSPRLEENTLSKEEPTSETDKTEVGTAILTLLGKINPETCKIAALMEFSALVVRMVARSETILEDN</sequence>
<feature type="compositionally biased region" description="Basic and acidic residues" evidence="1">
    <location>
        <begin position="10"/>
        <end position="28"/>
    </location>
</feature>
<proteinExistence type="predicted"/>
<dbReference type="Proteomes" id="UP001359485">
    <property type="component" value="Unassembled WGS sequence"/>
</dbReference>
<protein>
    <submittedName>
        <fullName evidence="2">Uncharacterized protein</fullName>
    </submittedName>
</protein>
<organism evidence="2 3">
    <name type="scientific">Polyplax serrata</name>
    <name type="common">Common mouse louse</name>
    <dbReference type="NCBI Taxonomy" id="468196"/>
    <lineage>
        <taxon>Eukaryota</taxon>
        <taxon>Metazoa</taxon>
        <taxon>Ecdysozoa</taxon>
        <taxon>Arthropoda</taxon>
        <taxon>Hexapoda</taxon>
        <taxon>Insecta</taxon>
        <taxon>Pterygota</taxon>
        <taxon>Neoptera</taxon>
        <taxon>Paraneoptera</taxon>
        <taxon>Psocodea</taxon>
        <taxon>Troctomorpha</taxon>
        <taxon>Phthiraptera</taxon>
        <taxon>Anoplura</taxon>
        <taxon>Polyplacidae</taxon>
        <taxon>Polyplax</taxon>
    </lineage>
</organism>
<reference evidence="2 3" key="1">
    <citation type="submission" date="2023-09" db="EMBL/GenBank/DDBJ databases">
        <title>Genomes of two closely related lineages of the louse Polyplax serrata with different host specificities.</title>
        <authorList>
            <person name="Martinu J."/>
            <person name="Tarabai H."/>
            <person name="Stefka J."/>
            <person name="Hypsa V."/>
        </authorList>
    </citation>
    <scope>NUCLEOTIDE SEQUENCE [LARGE SCALE GENOMIC DNA]</scope>
    <source>
        <strain evidence="2">98ZLc_SE</strain>
    </source>
</reference>
<keyword evidence="3" id="KW-1185">Reference proteome</keyword>
<evidence type="ECO:0000313" key="2">
    <source>
        <dbReference type="EMBL" id="KAK6640640.1"/>
    </source>
</evidence>
<accession>A0ABR1BFG1</accession>
<dbReference type="EMBL" id="JAWJWF010000001">
    <property type="protein sequence ID" value="KAK6640640.1"/>
    <property type="molecule type" value="Genomic_DNA"/>
</dbReference>
<gene>
    <name evidence="2" type="ORF">RUM44_012336</name>
</gene>